<evidence type="ECO:0000313" key="1">
    <source>
        <dbReference type="EMBL" id="GIF08710.1"/>
    </source>
</evidence>
<sequence length="240" mass="26485">MTAPTTYTNPYWDAVRDKLRFDSLDKATVVGGTYDLVRRHDLVSEYAWTVTDPATVAFVAQHCGPRVVDPLAGSGYWAYLLGQHGIDVAASDLQPGESQWHRHGVHVPVVEEEGAAAVRDAGRDRTLLLSWPPYDTPIGAHLIQAYQGDRIVYIGEKAWGCCGDEDMWTALESGWTEAAEHKPVRWWGLRDWVTVYERKPEARALTAPATGGEQLCRCAFLGAGTPEHARSGLCLPEVGR</sequence>
<dbReference type="AlphaFoldDB" id="A0A919TPA3"/>
<name>A0A919TPA3_9ACTN</name>
<accession>A0A919TPA3</accession>
<organism evidence="1 2">
    <name type="scientific">Actinoplanes siamensis</name>
    <dbReference type="NCBI Taxonomy" id="1223317"/>
    <lineage>
        <taxon>Bacteria</taxon>
        <taxon>Bacillati</taxon>
        <taxon>Actinomycetota</taxon>
        <taxon>Actinomycetes</taxon>
        <taxon>Micromonosporales</taxon>
        <taxon>Micromonosporaceae</taxon>
        <taxon>Actinoplanes</taxon>
    </lineage>
</organism>
<dbReference type="PANTHER" id="PTHR39290:SF6">
    <property type="entry name" value="S-ADENOSYL-L-METHIONINE-DEPENDENT METHYLTRANSFERASES SUPERFAMILY PROTEIN"/>
    <property type="match status" value="1"/>
</dbReference>
<dbReference type="PANTHER" id="PTHR39290">
    <property type="entry name" value="C3H1-TYPE DOMAIN-CONTAINING PROTEIN-RELATED"/>
    <property type="match status" value="1"/>
</dbReference>
<dbReference type="SUPFAM" id="SSF53335">
    <property type="entry name" value="S-adenosyl-L-methionine-dependent methyltransferases"/>
    <property type="match status" value="1"/>
</dbReference>
<dbReference type="RefSeq" id="WP_203684058.1">
    <property type="nucleotide sequence ID" value="NZ_BOMW01000066.1"/>
</dbReference>
<comment type="caution">
    <text evidence="1">The sequence shown here is derived from an EMBL/GenBank/DDBJ whole genome shotgun (WGS) entry which is preliminary data.</text>
</comment>
<dbReference type="EMBL" id="BOMW01000066">
    <property type="protein sequence ID" value="GIF08710.1"/>
    <property type="molecule type" value="Genomic_DNA"/>
</dbReference>
<reference evidence="1" key="1">
    <citation type="submission" date="2021-01" db="EMBL/GenBank/DDBJ databases">
        <title>Whole genome shotgun sequence of Actinoplanes siamensis NBRC 109076.</title>
        <authorList>
            <person name="Komaki H."/>
            <person name="Tamura T."/>
        </authorList>
    </citation>
    <scope>NUCLEOTIDE SEQUENCE</scope>
    <source>
        <strain evidence="1">NBRC 109076</strain>
    </source>
</reference>
<protein>
    <submittedName>
        <fullName evidence="1">Uncharacterized protein</fullName>
    </submittedName>
</protein>
<dbReference type="Proteomes" id="UP000629619">
    <property type="component" value="Unassembled WGS sequence"/>
</dbReference>
<evidence type="ECO:0000313" key="2">
    <source>
        <dbReference type="Proteomes" id="UP000629619"/>
    </source>
</evidence>
<gene>
    <name evidence="1" type="ORF">Asi03nite_62480</name>
</gene>
<keyword evidence="2" id="KW-1185">Reference proteome</keyword>
<dbReference type="InterPro" id="IPR029063">
    <property type="entry name" value="SAM-dependent_MTases_sf"/>
</dbReference>
<proteinExistence type="predicted"/>